<dbReference type="AlphaFoldDB" id="A0A4Y2K902"/>
<accession>A0A4Y2K902</accession>
<dbReference type="EMBL" id="BGPR01004317">
    <property type="protein sequence ID" value="GBM98368.1"/>
    <property type="molecule type" value="Genomic_DNA"/>
</dbReference>
<evidence type="ECO:0000313" key="1">
    <source>
        <dbReference type="EMBL" id="GBM98368.1"/>
    </source>
</evidence>
<evidence type="ECO:0000313" key="2">
    <source>
        <dbReference type="Proteomes" id="UP000499080"/>
    </source>
</evidence>
<keyword evidence="2" id="KW-1185">Reference proteome</keyword>
<proteinExistence type="predicted"/>
<sequence>MVGKRVLQGYVWEWWRNRAIDPRPWRQTWRPIWRRNLGSQNYWNFLDVCIRGRASDLSRLFYMTLHPVRKSIKARSCCDETSVFEHLRCSENLFGYLFALRVGQMLDAERYCSCNYCYCSCFAVSGVINSCKCCVFLLPVLRVFRNIRE</sequence>
<dbReference type="Proteomes" id="UP000499080">
    <property type="component" value="Unassembled WGS sequence"/>
</dbReference>
<gene>
    <name evidence="1" type="ORF">AVEN_137647_1</name>
</gene>
<protein>
    <submittedName>
        <fullName evidence="1">Uncharacterized protein</fullName>
    </submittedName>
</protein>
<comment type="caution">
    <text evidence="1">The sequence shown here is derived from an EMBL/GenBank/DDBJ whole genome shotgun (WGS) entry which is preliminary data.</text>
</comment>
<reference evidence="1 2" key="1">
    <citation type="journal article" date="2019" name="Sci. Rep.">
        <title>Orb-weaving spider Araneus ventricosus genome elucidates the spidroin gene catalogue.</title>
        <authorList>
            <person name="Kono N."/>
            <person name="Nakamura H."/>
            <person name="Ohtoshi R."/>
            <person name="Moran D.A.P."/>
            <person name="Shinohara A."/>
            <person name="Yoshida Y."/>
            <person name="Fujiwara M."/>
            <person name="Mori M."/>
            <person name="Tomita M."/>
            <person name="Arakawa K."/>
        </authorList>
    </citation>
    <scope>NUCLEOTIDE SEQUENCE [LARGE SCALE GENOMIC DNA]</scope>
</reference>
<name>A0A4Y2K902_ARAVE</name>
<organism evidence="1 2">
    <name type="scientific">Araneus ventricosus</name>
    <name type="common">Orbweaver spider</name>
    <name type="synonym">Epeira ventricosa</name>
    <dbReference type="NCBI Taxonomy" id="182803"/>
    <lineage>
        <taxon>Eukaryota</taxon>
        <taxon>Metazoa</taxon>
        <taxon>Ecdysozoa</taxon>
        <taxon>Arthropoda</taxon>
        <taxon>Chelicerata</taxon>
        <taxon>Arachnida</taxon>
        <taxon>Araneae</taxon>
        <taxon>Araneomorphae</taxon>
        <taxon>Entelegynae</taxon>
        <taxon>Araneoidea</taxon>
        <taxon>Araneidae</taxon>
        <taxon>Araneus</taxon>
    </lineage>
</organism>